<dbReference type="RefSeq" id="WP_070114317.1">
    <property type="nucleotide sequence ID" value="NZ_LZYE01000186.1"/>
</dbReference>
<comment type="caution">
    <text evidence="1">The sequence shown here is derived from an EMBL/GenBank/DDBJ whole genome shotgun (WGS) entry which is preliminary data.</text>
</comment>
<sequence>MTIIHLPQRKSREALRLAIKLFNADTLPSGEMLDRVRILADECRHRDPADSAEAMGFLAVMKNDVEGMLSSFATALRHSQTPAITMQNFLSCLMAVGQISFAARKAREFLATHGEGNPGLLALALMLYMTIPDMENTTQLAEKLSASGVDMDTIDYHPEIIKDLSTFLEESGICEKDLQYAVSSYVEELANGNCRIKSMSWAEIDIKEIGYPFSFTVSVVAEENAFLRADHLAVKRLIRDKNIPTSILKNVLFSAEMVF</sequence>
<reference evidence="1 2" key="1">
    <citation type="submission" date="2016-06" db="EMBL/GenBank/DDBJ databases">
        <title>Gene turnover analysis identifies the evolutionary adaptation of the extremophile Acidithiobacillus caldus.</title>
        <authorList>
            <person name="Zhang X."/>
        </authorList>
    </citation>
    <scope>NUCLEOTIDE SEQUENCE [LARGE SCALE GENOMIC DNA]</scope>
    <source>
        <strain evidence="1 2">DX</strain>
    </source>
</reference>
<proteinExistence type="predicted"/>
<name>A0A1E7YMZ4_9PROT</name>
<evidence type="ECO:0000313" key="2">
    <source>
        <dbReference type="Proteomes" id="UP000175616"/>
    </source>
</evidence>
<evidence type="ECO:0000313" key="1">
    <source>
        <dbReference type="EMBL" id="OFC35857.1"/>
    </source>
</evidence>
<gene>
    <name evidence="1" type="ORF">BAE27_07005</name>
</gene>
<organism evidence="1 2">
    <name type="scientific">Acidithiobacillus caldus</name>
    <dbReference type="NCBI Taxonomy" id="33059"/>
    <lineage>
        <taxon>Bacteria</taxon>
        <taxon>Pseudomonadati</taxon>
        <taxon>Pseudomonadota</taxon>
        <taxon>Acidithiobacillia</taxon>
        <taxon>Acidithiobacillales</taxon>
        <taxon>Acidithiobacillaceae</taxon>
        <taxon>Acidithiobacillus</taxon>
    </lineage>
</organism>
<dbReference type="EMBL" id="LZYE01000186">
    <property type="protein sequence ID" value="OFC35857.1"/>
    <property type="molecule type" value="Genomic_DNA"/>
</dbReference>
<accession>A0A1E7YMZ4</accession>
<protein>
    <submittedName>
        <fullName evidence="1">Uncharacterized protein</fullName>
    </submittedName>
</protein>
<dbReference type="AlphaFoldDB" id="A0A1E7YMZ4"/>
<dbReference type="Proteomes" id="UP000175616">
    <property type="component" value="Unassembled WGS sequence"/>
</dbReference>